<sequence length="227" mass="25007">MCCPGPPCTTDMICKPYECIPPELSEPFSYQHQYRLLSSDPGTCTLLQQSATDQQQLIGPVTVQNSATDMLTEFRKTMEVNCIVSLILSQGLEDPKNFLTILNITQTEQGLPIATIPKYAIDISRKLQINKKVNKSPTQITEPVLPTKNLNLQHHPTSPLASGLQPSDIPCPNQPLLPPTLPQLHTPQPSDPHLTATPGSTQPIPYPNSIHQNLPHHSQPTPIDRPI</sequence>
<feature type="region of interest" description="Disordered" evidence="1">
    <location>
        <begin position="152"/>
        <end position="227"/>
    </location>
</feature>
<dbReference type="EMBL" id="CAXKWB010078840">
    <property type="protein sequence ID" value="CAL4203050.1"/>
    <property type="molecule type" value="Genomic_DNA"/>
</dbReference>
<reference evidence="2 3" key="1">
    <citation type="submission" date="2024-05" db="EMBL/GenBank/DDBJ databases">
        <authorList>
            <person name="Wallberg A."/>
        </authorList>
    </citation>
    <scope>NUCLEOTIDE SEQUENCE [LARGE SCALE GENOMIC DNA]</scope>
</reference>
<evidence type="ECO:0000256" key="1">
    <source>
        <dbReference type="SAM" id="MobiDB-lite"/>
    </source>
</evidence>
<comment type="caution">
    <text evidence="2">The sequence shown here is derived from an EMBL/GenBank/DDBJ whole genome shotgun (WGS) entry which is preliminary data.</text>
</comment>
<protein>
    <submittedName>
        <fullName evidence="2">Uncharacterized protein</fullName>
    </submittedName>
</protein>
<keyword evidence="3" id="KW-1185">Reference proteome</keyword>
<dbReference type="Proteomes" id="UP001497623">
    <property type="component" value="Unassembled WGS sequence"/>
</dbReference>
<feature type="compositionally biased region" description="Polar residues" evidence="1">
    <location>
        <begin position="197"/>
        <end position="221"/>
    </location>
</feature>
<gene>
    <name evidence="2" type="ORF">MNOR_LOCUS37732</name>
</gene>
<evidence type="ECO:0000313" key="2">
    <source>
        <dbReference type="EMBL" id="CAL4203050.1"/>
    </source>
</evidence>
<proteinExistence type="predicted"/>
<name>A0AAV2SK34_MEGNR</name>
<organism evidence="2 3">
    <name type="scientific">Meganyctiphanes norvegica</name>
    <name type="common">Northern krill</name>
    <name type="synonym">Thysanopoda norvegica</name>
    <dbReference type="NCBI Taxonomy" id="48144"/>
    <lineage>
        <taxon>Eukaryota</taxon>
        <taxon>Metazoa</taxon>
        <taxon>Ecdysozoa</taxon>
        <taxon>Arthropoda</taxon>
        <taxon>Crustacea</taxon>
        <taxon>Multicrustacea</taxon>
        <taxon>Malacostraca</taxon>
        <taxon>Eumalacostraca</taxon>
        <taxon>Eucarida</taxon>
        <taxon>Euphausiacea</taxon>
        <taxon>Euphausiidae</taxon>
        <taxon>Meganyctiphanes</taxon>
    </lineage>
</organism>
<accession>A0AAV2SK34</accession>
<dbReference type="AlphaFoldDB" id="A0AAV2SK34"/>
<evidence type="ECO:0000313" key="3">
    <source>
        <dbReference type="Proteomes" id="UP001497623"/>
    </source>
</evidence>
<feature type="compositionally biased region" description="Pro residues" evidence="1">
    <location>
        <begin position="172"/>
        <end position="181"/>
    </location>
</feature>